<dbReference type="NCBIfam" id="NF041647">
    <property type="entry name" value="ABC_perm_CPBP"/>
    <property type="match status" value="1"/>
</dbReference>
<feature type="transmembrane region" description="Helical" evidence="2">
    <location>
        <begin position="359"/>
        <end position="378"/>
    </location>
</feature>
<feature type="transmembrane region" description="Helical" evidence="2">
    <location>
        <begin position="622"/>
        <end position="640"/>
    </location>
</feature>
<dbReference type="GO" id="GO:0140359">
    <property type="term" value="F:ABC-type transporter activity"/>
    <property type="evidence" value="ECO:0007669"/>
    <property type="project" value="InterPro"/>
</dbReference>
<proteinExistence type="predicted"/>
<gene>
    <name evidence="4" type="ORF">Pla175_20860</name>
</gene>
<dbReference type="OrthoDB" id="5486437at2"/>
<feature type="domain" description="CAAX prenyl protease 2/Lysostaphin resistance protein A-like" evidence="3">
    <location>
        <begin position="588"/>
        <end position="676"/>
    </location>
</feature>
<dbReference type="Pfam" id="PF12679">
    <property type="entry name" value="ABC2_membrane_2"/>
    <property type="match status" value="1"/>
</dbReference>
<dbReference type="Pfam" id="PF02517">
    <property type="entry name" value="Rce1-like"/>
    <property type="match status" value="1"/>
</dbReference>
<feature type="transmembrane region" description="Helical" evidence="2">
    <location>
        <begin position="280"/>
        <end position="305"/>
    </location>
</feature>
<feature type="transmembrane region" description="Helical" evidence="2">
    <location>
        <begin position="496"/>
        <end position="523"/>
    </location>
</feature>
<feature type="transmembrane region" description="Helical" evidence="2">
    <location>
        <begin position="409"/>
        <end position="432"/>
    </location>
</feature>
<organism evidence="4 5">
    <name type="scientific">Pirellulimonas nuda</name>
    <dbReference type="NCBI Taxonomy" id="2528009"/>
    <lineage>
        <taxon>Bacteria</taxon>
        <taxon>Pseudomonadati</taxon>
        <taxon>Planctomycetota</taxon>
        <taxon>Planctomycetia</taxon>
        <taxon>Pirellulales</taxon>
        <taxon>Lacipirellulaceae</taxon>
        <taxon>Pirellulimonas</taxon>
    </lineage>
</organism>
<feature type="region of interest" description="Disordered" evidence="1">
    <location>
        <begin position="730"/>
        <end position="756"/>
    </location>
</feature>
<protein>
    <submittedName>
        <fullName evidence="4">ABC-2 family transporter protein</fullName>
    </submittedName>
</protein>
<dbReference type="KEGG" id="pnd:Pla175_20860"/>
<feature type="transmembrane region" description="Helical" evidence="2">
    <location>
        <begin position="24"/>
        <end position="43"/>
    </location>
</feature>
<dbReference type="Proteomes" id="UP000317429">
    <property type="component" value="Chromosome"/>
</dbReference>
<feature type="transmembrane region" description="Helical" evidence="2">
    <location>
        <begin position="465"/>
        <end position="484"/>
    </location>
</feature>
<dbReference type="RefSeq" id="WP_145283897.1">
    <property type="nucleotide sequence ID" value="NZ_CP036291.1"/>
</dbReference>
<keyword evidence="5" id="KW-1185">Reference proteome</keyword>
<feature type="transmembrane region" description="Helical" evidence="2">
    <location>
        <begin position="705"/>
        <end position="728"/>
    </location>
</feature>
<dbReference type="GO" id="GO:0005886">
    <property type="term" value="C:plasma membrane"/>
    <property type="evidence" value="ECO:0007669"/>
    <property type="project" value="UniProtKB-SubCell"/>
</dbReference>
<dbReference type="AlphaFoldDB" id="A0A518DB47"/>
<dbReference type="PANTHER" id="PTHR43471:SF3">
    <property type="entry name" value="ABC TRANSPORTER PERMEASE PROTEIN NATB"/>
    <property type="match status" value="1"/>
</dbReference>
<sequence>MNIANVKRVWAREIRDQFRDRRTLFMVAVLPVLMYPILGMSFVQLSQFRQTHAARVLVVGAEQLSPENGGESTPFPPLLEGDRFAVGLFDAPGDAHRITVERQMMPGSADAPMLPETDRNRLADGELDAVVLLPRGFAEGMRQLRDRLSDGPNHAANTVSPPQPEVLYNSAREPSQVAFLRVERLLDRWEAEIVQQNLAESRTPAGLVQPFRLSPQDVASVGQRNAALWSKLLPFLVFIYALVGAFYPAVDLCAGEKERGTLEALLASPASRTEIVCGKLLTVLVFSLFTMLLNLAALGGTMGLVLEQMMPLGGSGGLAPPSTAAIVAIVVALLPVATLFSALSLACASLARSSKEGQYYLMPLMLATMPLMVLPILPGVELNLGTALIPVSGMALVLRAVIEGRYADAAPYVLPVFLVTIACCVAAIRWAVWQFNQESLLFHEGERFNLRRWGAALYRDRGDSIGIRGAVAVGAAIAIMQFLVNMLTPAPTTLDFAFVVRMVLLSQAACILLPTLAVVALLARRPLRALRLDRAPRAWHVAAGVLIAVALHPASQWLGGLVQRMYPMSEDLQAKLGQFGELVSQAPNLLVVVLLLAALPAVCEELAFRGAVLTGLRSKTSPFTAVLVSAAMFGIVHTVLQQSISAGILGLVLGYVALQTGSLWPTVALHATHNALALIAANYAQSWKESGVLSALAPQQSDEGLLVYEPIVIALGVAAAAAMMGALAHGEKNEDRRTAEEAERITRSTLAHADPN</sequence>
<keyword evidence="2" id="KW-0472">Membrane</keyword>
<evidence type="ECO:0000313" key="5">
    <source>
        <dbReference type="Proteomes" id="UP000317429"/>
    </source>
</evidence>
<name>A0A518DB47_9BACT</name>
<feature type="transmembrane region" description="Helical" evidence="2">
    <location>
        <begin position="582"/>
        <end position="602"/>
    </location>
</feature>
<feature type="transmembrane region" description="Helical" evidence="2">
    <location>
        <begin position="232"/>
        <end position="250"/>
    </location>
</feature>
<evidence type="ECO:0000256" key="2">
    <source>
        <dbReference type="SAM" id="Phobius"/>
    </source>
</evidence>
<keyword evidence="2" id="KW-0812">Transmembrane</keyword>
<dbReference type="EMBL" id="CP036291">
    <property type="protein sequence ID" value="QDU88705.1"/>
    <property type="molecule type" value="Genomic_DNA"/>
</dbReference>
<dbReference type="GO" id="GO:0080120">
    <property type="term" value="P:CAAX-box protein maturation"/>
    <property type="evidence" value="ECO:0007669"/>
    <property type="project" value="UniProtKB-ARBA"/>
</dbReference>
<reference evidence="4 5" key="1">
    <citation type="submission" date="2019-02" db="EMBL/GenBank/DDBJ databases">
        <title>Deep-cultivation of Planctomycetes and their phenomic and genomic characterization uncovers novel biology.</title>
        <authorList>
            <person name="Wiegand S."/>
            <person name="Jogler M."/>
            <person name="Boedeker C."/>
            <person name="Pinto D."/>
            <person name="Vollmers J."/>
            <person name="Rivas-Marin E."/>
            <person name="Kohn T."/>
            <person name="Peeters S.H."/>
            <person name="Heuer A."/>
            <person name="Rast P."/>
            <person name="Oberbeckmann S."/>
            <person name="Bunk B."/>
            <person name="Jeske O."/>
            <person name="Meyerdierks A."/>
            <person name="Storesund J.E."/>
            <person name="Kallscheuer N."/>
            <person name="Luecker S."/>
            <person name="Lage O.M."/>
            <person name="Pohl T."/>
            <person name="Merkel B.J."/>
            <person name="Hornburger P."/>
            <person name="Mueller R.-W."/>
            <person name="Bruemmer F."/>
            <person name="Labrenz M."/>
            <person name="Spormann A.M."/>
            <person name="Op den Camp H."/>
            <person name="Overmann J."/>
            <person name="Amann R."/>
            <person name="Jetten M.S.M."/>
            <person name="Mascher T."/>
            <person name="Medema M.H."/>
            <person name="Devos D.P."/>
            <person name="Kaster A.-K."/>
            <person name="Ovreas L."/>
            <person name="Rohde M."/>
            <person name="Galperin M.Y."/>
            <person name="Jogler C."/>
        </authorList>
    </citation>
    <scope>NUCLEOTIDE SEQUENCE [LARGE SCALE GENOMIC DNA]</scope>
    <source>
        <strain evidence="4 5">Pla175</strain>
    </source>
</reference>
<dbReference type="InterPro" id="IPR003675">
    <property type="entry name" value="Rce1/LyrA-like_dom"/>
</dbReference>
<keyword evidence="2" id="KW-1133">Transmembrane helix</keyword>
<feature type="compositionally biased region" description="Basic and acidic residues" evidence="1">
    <location>
        <begin position="730"/>
        <end position="746"/>
    </location>
</feature>
<feature type="transmembrane region" description="Helical" evidence="2">
    <location>
        <begin position="325"/>
        <end position="347"/>
    </location>
</feature>
<evidence type="ECO:0000256" key="1">
    <source>
        <dbReference type="SAM" id="MobiDB-lite"/>
    </source>
</evidence>
<evidence type="ECO:0000259" key="3">
    <source>
        <dbReference type="Pfam" id="PF02517"/>
    </source>
</evidence>
<dbReference type="GO" id="GO:0004175">
    <property type="term" value="F:endopeptidase activity"/>
    <property type="evidence" value="ECO:0007669"/>
    <property type="project" value="UniProtKB-ARBA"/>
</dbReference>
<accession>A0A518DB47</accession>
<feature type="transmembrane region" description="Helical" evidence="2">
    <location>
        <begin position="647"/>
        <end position="667"/>
    </location>
</feature>
<dbReference type="PANTHER" id="PTHR43471">
    <property type="entry name" value="ABC TRANSPORTER PERMEASE"/>
    <property type="match status" value="1"/>
</dbReference>
<evidence type="ECO:0000313" key="4">
    <source>
        <dbReference type="EMBL" id="QDU88705.1"/>
    </source>
</evidence>